<organism evidence="2">
    <name type="scientific">Chromera velia CCMP2878</name>
    <dbReference type="NCBI Taxonomy" id="1169474"/>
    <lineage>
        <taxon>Eukaryota</taxon>
        <taxon>Sar</taxon>
        <taxon>Alveolata</taxon>
        <taxon>Colpodellida</taxon>
        <taxon>Chromeraceae</taxon>
        <taxon>Chromera</taxon>
    </lineage>
</organism>
<sequence>MSPSLEASSKDPMTVKQNIKQREAFVIRDGQGRRLGGSNDDDDDACQIFLCVPPLPASKAEHVCASSGEAKGPDHPTPKVERQAAVDVLSRPPSAESVPFSEQCLDTLSTTVASSGKSVPNGPTQSNVFSTEKWIVPQSFFPNELAKEQRRREALIQAKVAYSKKEAFVIRDGQGRRLGGSNDHDDDDECQIFFGVPPLRASGDPSSSDWGGDVDSSVGTPPPRSRETHAASRPSILRGRRPSQSGMVKGDDSGARMTMMTMRGRSSLAPSSSSASENKQLVHHRGVVTEHACNYSGICGECEGKSLVPRMIRLLWVDRPALYEREDENLSREVAQGRLEEYEGTADGVSLAACVLFVLRPGFQGLPLNWDEGVQFNSLPIPPETPSKLLDALKGLLKPQNVLVRVTGEGLVDCFLYDFSSSLFVSFSRFSPRRDYIFAERLPTPKETPPLLGIAPSSGKVHSVTKNKNLKGAFHHFNIMIPEVFVLMLTLPAIKVPAVCEFELQ</sequence>
<proteinExistence type="predicted"/>
<dbReference type="EMBL" id="CDMZ01002615">
    <property type="protein sequence ID" value="CEM43118.1"/>
    <property type="molecule type" value="Genomic_DNA"/>
</dbReference>
<dbReference type="VEuPathDB" id="CryptoDB:Cvel_27315"/>
<feature type="region of interest" description="Disordered" evidence="1">
    <location>
        <begin position="1"/>
        <end position="42"/>
    </location>
</feature>
<evidence type="ECO:0000256" key="1">
    <source>
        <dbReference type="SAM" id="MobiDB-lite"/>
    </source>
</evidence>
<reference evidence="2" key="1">
    <citation type="submission" date="2014-11" db="EMBL/GenBank/DDBJ databases">
        <authorList>
            <person name="Otto D Thomas"/>
            <person name="Naeem Raeece"/>
        </authorList>
    </citation>
    <scope>NUCLEOTIDE SEQUENCE</scope>
</reference>
<feature type="compositionally biased region" description="Basic and acidic residues" evidence="1">
    <location>
        <begin position="20"/>
        <end position="32"/>
    </location>
</feature>
<protein>
    <submittedName>
        <fullName evidence="2">Uncharacterized protein</fullName>
    </submittedName>
</protein>
<evidence type="ECO:0000313" key="2">
    <source>
        <dbReference type="EMBL" id="CEM43118.1"/>
    </source>
</evidence>
<accession>A0A0G4HGP1</accession>
<feature type="region of interest" description="Disordered" evidence="1">
    <location>
        <begin position="174"/>
        <end position="255"/>
    </location>
</feature>
<dbReference type="AlphaFoldDB" id="A0A0G4HGP1"/>
<gene>
    <name evidence="2" type="ORF">Cvel_27315</name>
</gene>
<feature type="compositionally biased region" description="Low complexity" evidence="1">
    <location>
        <begin position="202"/>
        <end position="219"/>
    </location>
</feature>
<name>A0A0G4HGP1_9ALVE</name>